<evidence type="ECO:0000313" key="2">
    <source>
        <dbReference type="Proteomes" id="UP000036356"/>
    </source>
</evidence>
<name>A0A0J1ISS1_9FIRM</name>
<organism evidence="1 2">
    <name type="scientific">Desulfosporosinus acididurans</name>
    <dbReference type="NCBI Taxonomy" id="476652"/>
    <lineage>
        <taxon>Bacteria</taxon>
        <taxon>Bacillati</taxon>
        <taxon>Bacillota</taxon>
        <taxon>Clostridia</taxon>
        <taxon>Eubacteriales</taxon>
        <taxon>Desulfitobacteriaceae</taxon>
        <taxon>Desulfosporosinus</taxon>
    </lineage>
</organism>
<keyword evidence="2" id="KW-1185">Reference proteome</keyword>
<proteinExistence type="predicted"/>
<accession>A0A0J1ISS1</accession>
<gene>
    <name evidence="1" type="ORF">DEAC_c01050</name>
</gene>
<dbReference type="AlphaFoldDB" id="A0A0J1ISS1"/>
<comment type="caution">
    <text evidence="1">The sequence shown here is derived from an EMBL/GenBank/DDBJ whole genome shotgun (WGS) entry which is preliminary data.</text>
</comment>
<dbReference type="STRING" id="476652.DEAC_c01050"/>
<sequence length="60" mass="7056">MNKCYRAEGWIVPKRSMVHGMGITPTCRSGILTIELVYKAMGWSKRERRLFQPIIFHFTI</sequence>
<dbReference type="EMBL" id="LDZY01000001">
    <property type="protein sequence ID" value="KLU67701.1"/>
    <property type="molecule type" value="Genomic_DNA"/>
</dbReference>
<reference evidence="1 2" key="1">
    <citation type="submission" date="2015-06" db="EMBL/GenBank/DDBJ databases">
        <title>Draft genome of the moderately acidophilic sulfate reducer Candidatus Desulfosporosinus acididurans strain M1.</title>
        <authorList>
            <person name="Poehlein A."/>
            <person name="Petzsch P."/>
            <person name="Johnson B.D."/>
            <person name="Schloemann M."/>
            <person name="Daniel R."/>
            <person name="Muehling M."/>
        </authorList>
    </citation>
    <scope>NUCLEOTIDE SEQUENCE [LARGE SCALE GENOMIC DNA]</scope>
    <source>
        <strain evidence="1 2">M1</strain>
    </source>
</reference>
<protein>
    <submittedName>
        <fullName evidence="1">Uncharacterized protein</fullName>
    </submittedName>
</protein>
<dbReference type="Proteomes" id="UP000036356">
    <property type="component" value="Unassembled WGS sequence"/>
</dbReference>
<evidence type="ECO:0000313" key="1">
    <source>
        <dbReference type="EMBL" id="KLU67701.1"/>
    </source>
</evidence>
<dbReference type="PATRIC" id="fig|476652.3.peg.102"/>